<protein>
    <submittedName>
        <fullName evidence="1">Uncharacterized protein</fullName>
    </submittedName>
</protein>
<gene>
    <name evidence="1" type="ORF">C4561_04940</name>
</gene>
<proteinExistence type="predicted"/>
<reference evidence="1 2" key="1">
    <citation type="journal article" date="2017" name="ISME J.">
        <title>Energy and carbon metabolisms in a deep terrestrial subsurface fluid microbial community.</title>
        <authorList>
            <person name="Momper L."/>
            <person name="Jungbluth S.P."/>
            <person name="Lee M.D."/>
            <person name="Amend J.P."/>
        </authorList>
    </citation>
    <scope>NUCLEOTIDE SEQUENCE [LARGE SCALE GENOMIC DNA]</scope>
    <source>
        <strain evidence="1">SURF_46</strain>
    </source>
</reference>
<comment type="caution">
    <text evidence="1">The sequence shown here is derived from an EMBL/GenBank/DDBJ whole genome shotgun (WGS) entry which is preliminary data.</text>
</comment>
<evidence type="ECO:0000313" key="2">
    <source>
        <dbReference type="Proteomes" id="UP000265540"/>
    </source>
</evidence>
<evidence type="ECO:0000313" key="1">
    <source>
        <dbReference type="EMBL" id="RJR26470.1"/>
    </source>
</evidence>
<dbReference type="Proteomes" id="UP000265540">
    <property type="component" value="Unassembled WGS sequence"/>
</dbReference>
<organism evidence="1 2">
    <name type="scientific">candidate division WWE3 bacterium</name>
    <dbReference type="NCBI Taxonomy" id="2053526"/>
    <lineage>
        <taxon>Bacteria</taxon>
        <taxon>Katanobacteria</taxon>
    </lineage>
</organism>
<dbReference type="AlphaFoldDB" id="A0A3A4ZII1"/>
<accession>A0A3A4ZII1</accession>
<sequence>MIETQSPEIFEIQETSTKQERKFGELILTDFLNMDEEDQFDFRRKVVGSNGTVQIWIHSHYNETGDTSPKSEEYKQIRDKALSSINPENIPVLSFIEAPPGFEWNIDEYGKMYSKLMKGKVYVIPTFQDTSVPCIENTEDLFVRKHETEIKNWDILGSKLAQMGVTKVIVRGRNFEYATKPIEKMSLAEDIYAENNKLSGDTVTVPDKCAGNAVVQLSARGFEILSTRVTYPEKLK</sequence>
<name>A0A3A4ZII1_UNCKA</name>
<dbReference type="EMBL" id="QZJF01000021">
    <property type="protein sequence ID" value="RJR26470.1"/>
    <property type="molecule type" value="Genomic_DNA"/>
</dbReference>